<keyword evidence="2" id="KW-0812">Transmembrane</keyword>
<dbReference type="GO" id="GO:0008320">
    <property type="term" value="F:protein transmembrane transporter activity"/>
    <property type="evidence" value="ECO:0007669"/>
    <property type="project" value="TreeGrafter"/>
</dbReference>
<keyword evidence="1" id="KW-1134">Transmembrane beta strand</keyword>
<reference evidence="8" key="1">
    <citation type="submission" date="2017-02" db="EMBL/GenBank/DDBJ databases">
        <authorList>
            <person name="Varghese N."/>
            <person name="Submissions S."/>
        </authorList>
    </citation>
    <scope>NUCLEOTIDE SEQUENCE [LARGE SCALE GENOMIC DNA]</scope>
    <source>
        <strain evidence="8">UM2</strain>
    </source>
</reference>
<evidence type="ECO:0000313" key="7">
    <source>
        <dbReference type="EMBL" id="SKB68811.1"/>
    </source>
</evidence>
<dbReference type="EMBL" id="FUYM01000005">
    <property type="protein sequence ID" value="SKB68811.1"/>
    <property type="molecule type" value="Genomic_DNA"/>
</dbReference>
<dbReference type="PANTHER" id="PTHR34597">
    <property type="entry name" value="SLR1661 PROTEIN"/>
    <property type="match status" value="1"/>
</dbReference>
<gene>
    <name evidence="7" type="ORF">SAMN06295920_10556</name>
</gene>
<feature type="domain" description="Polypeptide-transport-associated ShlB-type" evidence="6">
    <location>
        <begin position="93"/>
        <end position="164"/>
    </location>
</feature>
<dbReference type="InterPro" id="IPR036709">
    <property type="entry name" value="Autotransporte_beta_dom_sf"/>
</dbReference>
<dbReference type="Pfam" id="PF08479">
    <property type="entry name" value="POTRA_2"/>
    <property type="match status" value="1"/>
</dbReference>
<evidence type="ECO:0000259" key="6">
    <source>
        <dbReference type="Pfam" id="PF08479"/>
    </source>
</evidence>
<dbReference type="InterPro" id="IPR005565">
    <property type="entry name" value="Hemolysn_activator_HlyB_C"/>
</dbReference>
<sequence>MGIVAKGYQGAYLRSSLFSTAVLTALLAASSSQIALAQIVAPETGQQIAPGRDELQDRTRQQPPPASRLKIEGDIERAPCALDSPAYANLKVTINDVQFNNLQGVSPEELRQSYAALLGADRPVSTICAIRDAAATALRRKGYLAAVLVPVQKIEDGVVRFEVLFARIVQVRVRGEAGNAETVLASYLSHLTEEKVFNRYVAERYLLLARDMPGYEVRLVLKPAGTGPGELVGEVSVVHTPIEINASLQNFSARSSGRWTGAVQAQAYGLLGADRLTASVSSTADFKEQQVVQLGYETKLGGEGLTVGGNFTYAWSKPDVRIPGFPGLDLTARTLFATGELRYPLVRTQRFSLVGAAGMDFVNQTVRFAGQDLTRDRLRVGFLRLDMDMGDVPEGRAPTWRASGSLEFRQGLDLFDASPRPRFPLPLVRPARTDGDPTSSLIRGSAAIEYNLGKGFWFAALPRFQYAFDPLFSFEEFSAGNYSIGRGYDPGTIIGDSGLGSGFELRLPRFQPLEKTHLAVQPFVFTDLAWVWNRHNAFTFSLPRNPDFLASAGGGFRAVLDNRFRIEGTIAVPLKAAGLQTHNHDPRFLVSLVTKLWPWGN</sequence>
<organism evidence="7 8">
    <name type="scientific">Rhizorhabdus histidinilytica</name>
    <dbReference type="NCBI Taxonomy" id="439228"/>
    <lineage>
        <taxon>Bacteria</taxon>
        <taxon>Pseudomonadati</taxon>
        <taxon>Pseudomonadota</taxon>
        <taxon>Alphaproteobacteria</taxon>
        <taxon>Sphingomonadales</taxon>
        <taxon>Sphingomonadaceae</taxon>
        <taxon>Rhizorhabdus</taxon>
    </lineage>
</organism>
<evidence type="ECO:0000256" key="1">
    <source>
        <dbReference type="ARBA" id="ARBA00022452"/>
    </source>
</evidence>
<keyword evidence="1" id="KW-0472">Membrane</keyword>
<feature type="chain" id="PRO_5012007211" evidence="4">
    <location>
        <begin position="38"/>
        <end position="601"/>
    </location>
</feature>
<keyword evidence="8" id="KW-1185">Reference proteome</keyword>
<feature type="domain" description="Haemolysin activator HlyB C-terminal" evidence="5">
    <location>
        <begin position="239"/>
        <end position="556"/>
    </location>
</feature>
<dbReference type="GO" id="GO:0098046">
    <property type="term" value="C:type V protein secretion system complex"/>
    <property type="evidence" value="ECO:0007669"/>
    <property type="project" value="TreeGrafter"/>
</dbReference>
<protein>
    <submittedName>
        <fullName evidence="7">Hemolysin activation/secretion protein</fullName>
    </submittedName>
</protein>
<dbReference type="PANTHER" id="PTHR34597:SF6">
    <property type="entry name" value="BLR6126 PROTEIN"/>
    <property type="match status" value="1"/>
</dbReference>
<keyword evidence="4" id="KW-0732">Signal</keyword>
<evidence type="ECO:0000256" key="3">
    <source>
        <dbReference type="ARBA" id="ARBA00023237"/>
    </source>
</evidence>
<name>A0A1T5DB16_9SPHN</name>
<evidence type="ECO:0000256" key="2">
    <source>
        <dbReference type="ARBA" id="ARBA00022692"/>
    </source>
</evidence>
<dbReference type="Pfam" id="PF03865">
    <property type="entry name" value="ShlB"/>
    <property type="match status" value="1"/>
</dbReference>
<dbReference type="InterPro" id="IPR051544">
    <property type="entry name" value="TPS_OM_transporter"/>
</dbReference>
<dbReference type="GO" id="GO:0046819">
    <property type="term" value="P:protein secretion by the type V secretion system"/>
    <property type="evidence" value="ECO:0007669"/>
    <property type="project" value="TreeGrafter"/>
</dbReference>
<feature type="signal peptide" evidence="4">
    <location>
        <begin position="1"/>
        <end position="37"/>
    </location>
</feature>
<proteinExistence type="predicted"/>
<dbReference type="InterPro" id="IPR013686">
    <property type="entry name" value="Polypept-transport_assoc_ShlB"/>
</dbReference>
<evidence type="ECO:0000256" key="4">
    <source>
        <dbReference type="SAM" id="SignalP"/>
    </source>
</evidence>
<accession>A0A1T5DB16</accession>
<dbReference type="STRING" id="439228.SAMN06295920_10556"/>
<evidence type="ECO:0000259" key="5">
    <source>
        <dbReference type="Pfam" id="PF03865"/>
    </source>
</evidence>
<dbReference type="SUPFAM" id="SSF103515">
    <property type="entry name" value="Autotransporter"/>
    <property type="match status" value="1"/>
</dbReference>
<dbReference type="Gene3D" id="2.40.160.50">
    <property type="entry name" value="membrane protein fhac: a member of the omp85/tpsb transporter family"/>
    <property type="match status" value="1"/>
</dbReference>
<dbReference type="Proteomes" id="UP000189818">
    <property type="component" value="Unassembled WGS sequence"/>
</dbReference>
<dbReference type="AlphaFoldDB" id="A0A1T5DB16"/>
<evidence type="ECO:0000313" key="8">
    <source>
        <dbReference type="Proteomes" id="UP000189818"/>
    </source>
</evidence>
<keyword evidence="3" id="KW-0998">Cell outer membrane</keyword>
<dbReference type="Gene3D" id="3.10.20.310">
    <property type="entry name" value="membrane protein fhac"/>
    <property type="match status" value="1"/>
</dbReference>